<dbReference type="GO" id="GO:0009740">
    <property type="term" value="P:gibberellic acid mediated signaling pathway"/>
    <property type="evidence" value="ECO:0007669"/>
    <property type="project" value="TreeGrafter"/>
</dbReference>
<dbReference type="Proteomes" id="UP001237642">
    <property type="component" value="Unassembled WGS sequence"/>
</dbReference>
<dbReference type="InterPro" id="IPR013087">
    <property type="entry name" value="Znf_C2H2_type"/>
</dbReference>
<dbReference type="PANTHER" id="PTHR46353:SF23">
    <property type="entry name" value="C2H2 ZINC FINGER-CONTAINING PROTEIN-RELATED"/>
    <property type="match status" value="1"/>
</dbReference>
<evidence type="ECO:0000313" key="5">
    <source>
        <dbReference type="EMBL" id="KAK1390408.1"/>
    </source>
</evidence>
<dbReference type="GO" id="GO:0009736">
    <property type="term" value="P:cytokinin-activated signaling pathway"/>
    <property type="evidence" value="ECO:0007669"/>
    <property type="project" value="TreeGrafter"/>
</dbReference>
<feature type="region of interest" description="Disordered" evidence="2">
    <location>
        <begin position="141"/>
        <end position="170"/>
    </location>
</feature>
<accession>A0AAD8N0I7</accession>
<evidence type="ECO:0000256" key="3">
    <source>
        <dbReference type="SAM" id="SignalP"/>
    </source>
</evidence>
<evidence type="ECO:0000256" key="2">
    <source>
        <dbReference type="SAM" id="MobiDB-lite"/>
    </source>
</evidence>
<keyword evidence="6" id="KW-1185">Reference proteome</keyword>
<dbReference type="PROSITE" id="PS00028">
    <property type="entry name" value="ZINC_FINGER_C2H2_1"/>
    <property type="match status" value="1"/>
</dbReference>
<feature type="signal peptide" evidence="3">
    <location>
        <begin position="1"/>
        <end position="15"/>
    </location>
</feature>
<feature type="compositionally biased region" description="Basic residues" evidence="2">
    <location>
        <begin position="56"/>
        <end position="67"/>
    </location>
</feature>
<dbReference type="GO" id="GO:0005634">
    <property type="term" value="C:nucleus"/>
    <property type="evidence" value="ECO:0007669"/>
    <property type="project" value="TreeGrafter"/>
</dbReference>
<reference evidence="5" key="1">
    <citation type="submission" date="2023-02" db="EMBL/GenBank/DDBJ databases">
        <title>Genome of toxic invasive species Heracleum sosnowskyi carries increased number of genes despite the absence of recent whole-genome duplications.</title>
        <authorList>
            <person name="Schelkunov M."/>
            <person name="Shtratnikova V."/>
            <person name="Makarenko M."/>
            <person name="Klepikova A."/>
            <person name="Omelchenko D."/>
            <person name="Novikova G."/>
            <person name="Obukhova E."/>
            <person name="Bogdanov V."/>
            <person name="Penin A."/>
            <person name="Logacheva M."/>
        </authorList>
    </citation>
    <scope>NUCLEOTIDE SEQUENCE</scope>
    <source>
        <strain evidence="5">Hsosn_3</strain>
        <tissue evidence="5">Leaf</tissue>
    </source>
</reference>
<evidence type="ECO:0000256" key="1">
    <source>
        <dbReference type="PROSITE-ProRule" id="PRU00042"/>
    </source>
</evidence>
<organism evidence="5 6">
    <name type="scientific">Heracleum sosnowskyi</name>
    <dbReference type="NCBI Taxonomy" id="360622"/>
    <lineage>
        <taxon>Eukaryota</taxon>
        <taxon>Viridiplantae</taxon>
        <taxon>Streptophyta</taxon>
        <taxon>Embryophyta</taxon>
        <taxon>Tracheophyta</taxon>
        <taxon>Spermatophyta</taxon>
        <taxon>Magnoliopsida</taxon>
        <taxon>eudicotyledons</taxon>
        <taxon>Gunneridae</taxon>
        <taxon>Pentapetalae</taxon>
        <taxon>asterids</taxon>
        <taxon>campanulids</taxon>
        <taxon>Apiales</taxon>
        <taxon>Apiaceae</taxon>
        <taxon>Apioideae</taxon>
        <taxon>apioid superclade</taxon>
        <taxon>Tordylieae</taxon>
        <taxon>Tordyliinae</taxon>
        <taxon>Heracleum</taxon>
    </lineage>
</organism>
<gene>
    <name evidence="5" type="ORF">POM88_018586</name>
</gene>
<name>A0AAD8N0I7_9APIA</name>
<sequence length="170" mass="18778">MLATIIVKLFGFVVTDNDNTPVTVTEQLQEFDNKKYECQYCHREFANSQALGGHQNAHKKERQRSKRAQLVSDHQNRRLAVNVPFINAHAARSGPFVYSGGSNFRSPVDDCAHPPQQVLSGVPLRNPGKFFIGRPYHFSTVAPSNTESPSSRSTASEAASDGVVDVDLHL</sequence>
<proteinExistence type="predicted"/>
<evidence type="ECO:0000313" key="6">
    <source>
        <dbReference type="Proteomes" id="UP001237642"/>
    </source>
</evidence>
<dbReference type="GO" id="GO:0010090">
    <property type="term" value="P:trichome morphogenesis"/>
    <property type="evidence" value="ECO:0007669"/>
    <property type="project" value="InterPro"/>
</dbReference>
<keyword evidence="1" id="KW-0479">Metal-binding</keyword>
<dbReference type="Pfam" id="PF13912">
    <property type="entry name" value="zf-C2H2_6"/>
    <property type="match status" value="1"/>
</dbReference>
<protein>
    <submittedName>
        <fullName evidence="5">Zinc finger protein 6</fullName>
    </submittedName>
</protein>
<feature type="domain" description="C2H2-type" evidence="4">
    <location>
        <begin position="36"/>
        <end position="63"/>
    </location>
</feature>
<dbReference type="PANTHER" id="PTHR46353">
    <property type="entry name" value="ZINC FINGER PROTEIN 5"/>
    <property type="match status" value="1"/>
</dbReference>
<dbReference type="AlphaFoldDB" id="A0AAD8N0I7"/>
<dbReference type="InterPro" id="IPR044299">
    <property type="entry name" value="GIS3/ZFP5/ZFP6"/>
</dbReference>
<keyword evidence="3" id="KW-0732">Signal</keyword>
<reference evidence="5" key="2">
    <citation type="submission" date="2023-05" db="EMBL/GenBank/DDBJ databases">
        <authorList>
            <person name="Schelkunov M.I."/>
        </authorList>
    </citation>
    <scope>NUCLEOTIDE SEQUENCE</scope>
    <source>
        <strain evidence="5">Hsosn_3</strain>
        <tissue evidence="5">Leaf</tissue>
    </source>
</reference>
<dbReference type="Gene3D" id="3.30.160.60">
    <property type="entry name" value="Classic Zinc Finger"/>
    <property type="match status" value="1"/>
</dbReference>
<dbReference type="InterPro" id="IPR036236">
    <property type="entry name" value="Znf_C2H2_sf"/>
</dbReference>
<feature type="chain" id="PRO_5042136157" evidence="3">
    <location>
        <begin position="16"/>
        <end position="170"/>
    </location>
</feature>
<feature type="region of interest" description="Disordered" evidence="2">
    <location>
        <begin position="51"/>
        <end position="70"/>
    </location>
</feature>
<dbReference type="PROSITE" id="PS50157">
    <property type="entry name" value="ZINC_FINGER_C2H2_2"/>
    <property type="match status" value="1"/>
</dbReference>
<comment type="caution">
    <text evidence="5">The sequence shown here is derived from an EMBL/GenBank/DDBJ whole genome shotgun (WGS) entry which is preliminary data.</text>
</comment>
<dbReference type="GO" id="GO:0003700">
    <property type="term" value="F:DNA-binding transcription factor activity"/>
    <property type="evidence" value="ECO:0007669"/>
    <property type="project" value="TreeGrafter"/>
</dbReference>
<evidence type="ECO:0000259" key="4">
    <source>
        <dbReference type="PROSITE" id="PS50157"/>
    </source>
</evidence>
<dbReference type="GO" id="GO:0008270">
    <property type="term" value="F:zinc ion binding"/>
    <property type="evidence" value="ECO:0007669"/>
    <property type="project" value="UniProtKB-KW"/>
</dbReference>
<dbReference type="SUPFAM" id="SSF57667">
    <property type="entry name" value="beta-beta-alpha zinc fingers"/>
    <property type="match status" value="1"/>
</dbReference>
<feature type="compositionally biased region" description="Polar residues" evidence="2">
    <location>
        <begin position="141"/>
        <end position="157"/>
    </location>
</feature>
<keyword evidence="1" id="KW-0863">Zinc-finger</keyword>
<dbReference type="GO" id="GO:0000976">
    <property type="term" value="F:transcription cis-regulatory region binding"/>
    <property type="evidence" value="ECO:0007669"/>
    <property type="project" value="TreeGrafter"/>
</dbReference>
<dbReference type="EMBL" id="JAUIZM010000004">
    <property type="protein sequence ID" value="KAK1390408.1"/>
    <property type="molecule type" value="Genomic_DNA"/>
</dbReference>
<keyword evidence="1" id="KW-0862">Zinc</keyword>